<dbReference type="KEGG" id="ntr:B0W44_14965"/>
<dbReference type="NCBIfam" id="NF047356">
    <property type="entry name" value="RNA_bind_RnpM"/>
    <property type="match status" value="1"/>
</dbReference>
<dbReference type="Gene3D" id="3.30.1230.10">
    <property type="entry name" value="YlxR-like"/>
    <property type="match status" value="1"/>
</dbReference>
<protein>
    <recommendedName>
        <fullName evidence="1">YlxR domain-containing protein</fullName>
    </recommendedName>
</protein>
<dbReference type="SUPFAM" id="SSF64376">
    <property type="entry name" value="YlxR-like"/>
    <property type="match status" value="1"/>
</dbReference>
<organism evidence="2 3">
    <name type="scientific">Novibacillus thermophilus</name>
    <dbReference type="NCBI Taxonomy" id="1471761"/>
    <lineage>
        <taxon>Bacteria</taxon>
        <taxon>Bacillati</taxon>
        <taxon>Bacillota</taxon>
        <taxon>Bacilli</taxon>
        <taxon>Bacillales</taxon>
        <taxon>Thermoactinomycetaceae</taxon>
        <taxon>Novibacillus</taxon>
    </lineage>
</organism>
<evidence type="ECO:0000313" key="3">
    <source>
        <dbReference type="Proteomes" id="UP000188603"/>
    </source>
</evidence>
<dbReference type="Pfam" id="PF04296">
    <property type="entry name" value="YlxR"/>
    <property type="match status" value="1"/>
</dbReference>
<dbReference type="InterPro" id="IPR035931">
    <property type="entry name" value="YlxR-like_sf"/>
</dbReference>
<dbReference type="PANTHER" id="PTHR34215:SF1">
    <property type="entry name" value="YLXR DOMAIN-CONTAINING PROTEIN"/>
    <property type="match status" value="1"/>
</dbReference>
<dbReference type="EMBL" id="CP019699">
    <property type="protein sequence ID" value="AQS56852.1"/>
    <property type="molecule type" value="Genomic_DNA"/>
</dbReference>
<name>A0A1U9K9Y7_9BACL</name>
<dbReference type="OrthoDB" id="9813251at2"/>
<accession>A0A1U9K9Y7</accession>
<dbReference type="AlphaFoldDB" id="A0A1U9K9Y7"/>
<dbReference type="STRING" id="1471761.B0W44_14965"/>
<dbReference type="InterPro" id="IPR007393">
    <property type="entry name" value="YlxR_dom"/>
</dbReference>
<feature type="domain" description="YlxR" evidence="1">
    <location>
        <begin position="10"/>
        <end position="84"/>
    </location>
</feature>
<dbReference type="RefSeq" id="WP_077720720.1">
    <property type="nucleotide sequence ID" value="NZ_CP019699.1"/>
</dbReference>
<gene>
    <name evidence="2" type="ORF">B0W44_14965</name>
</gene>
<dbReference type="Proteomes" id="UP000188603">
    <property type="component" value="Chromosome"/>
</dbReference>
<dbReference type="InterPro" id="IPR037465">
    <property type="entry name" value="YlxR"/>
</dbReference>
<keyword evidence="3" id="KW-1185">Reference proteome</keyword>
<reference evidence="2 3" key="1">
    <citation type="journal article" date="2015" name="Int. J. Syst. Evol. Microbiol.">
        <title>Novibacillus thermophilus gen. nov., sp. nov., a Gram-staining-negative and moderately thermophilic member of the family Thermoactinomycetaceae.</title>
        <authorList>
            <person name="Yang G."/>
            <person name="Chen J."/>
            <person name="Zhou S."/>
        </authorList>
    </citation>
    <scope>NUCLEOTIDE SEQUENCE [LARGE SCALE GENOMIC DNA]</scope>
    <source>
        <strain evidence="2 3">SG-1</strain>
    </source>
</reference>
<proteinExistence type="predicted"/>
<dbReference type="CDD" id="cd00279">
    <property type="entry name" value="YlxR"/>
    <property type="match status" value="1"/>
</dbReference>
<sequence>MRKRRKIPLRQCVGCQEQKEKKSLLRIVRTPEHDIVFDPTGKKSGRGAYICPDVSCLQKARKQKAFNRAFKMEVNDDIYERLEQELTKGI</sequence>
<evidence type="ECO:0000259" key="1">
    <source>
        <dbReference type="Pfam" id="PF04296"/>
    </source>
</evidence>
<evidence type="ECO:0000313" key="2">
    <source>
        <dbReference type="EMBL" id="AQS56852.1"/>
    </source>
</evidence>
<dbReference type="PANTHER" id="PTHR34215">
    <property type="entry name" value="BLL0784 PROTEIN"/>
    <property type="match status" value="1"/>
</dbReference>